<dbReference type="InterPro" id="IPR007160">
    <property type="entry name" value="DUF362"/>
</dbReference>
<dbReference type="Pfam" id="PF04015">
    <property type="entry name" value="DUF362"/>
    <property type="match status" value="1"/>
</dbReference>
<protein>
    <recommendedName>
        <fullName evidence="1">DUF362 domain-containing protein</fullName>
    </recommendedName>
</protein>
<feature type="domain" description="DUF362" evidence="1">
    <location>
        <begin position="3"/>
        <end position="111"/>
    </location>
</feature>
<proteinExistence type="predicted"/>
<evidence type="ECO:0000313" key="2">
    <source>
        <dbReference type="EMBL" id="GAJ01885.1"/>
    </source>
</evidence>
<reference evidence="2" key="1">
    <citation type="journal article" date="2014" name="Front. Microbiol.">
        <title>High frequency of phylogenetically diverse reductive dehalogenase-homologous genes in deep subseafloor sedimentary metagenomes.</title>
        <authorList>
            <person name="Kawai M."/>
            <person name="Futagami T."/>
            <person name="Toyoda A."/>
            <person name="Takaki Y."/>
            <person name="Nishi S."/>
            <person name="Hori S."/>
            <person name="Arai W."/>
            <person name="Tsubouchi T."/>
            <person name="Morono Y."/>
            <person name="Uchiyama I."/>
            <person name="Ito T."/>
            <person name="Fujiyama A."/>
            <person name="Inagaki F."/>
            <person name="Takami H."/>
        </authorList>
    </citation>
    <scope>NUCLEOTIDE SEQUENCE</scope>
    <source>
        <strain evidence="2">Expedition CK06-06</strain>
    </source>
</reference>
<dbReference type="EMBL" id="BARW01018761">
    <property type="protein sequence ID" value="GAJ01885.1"/>
    <property type="molecule type" value="Genomic_DNA"/>
</dbReference>
<accession>X1V922</accession>
<dbReference type="AlphaFoldDB" id="X1V922"/>
<name>X1V922_9ZZZZ</name>
<feature type="non-terminal residue" evidence="2">
    <location>
        <position position="111"/>
    </location>
</feature>
<sequence>MGEYGGSAYLRPPIVRRVCDLIKEAGAKPFVTDTTTLYPMGRFTASQYLATAAFNGFTEASLGAPVIIADGEQGYDGEWVDTPRRVSDCSLDKIKIAREIFDADSMIVLSH</sequence>
<evidence type="ECO:0000259" key="1">
    <source>
        <dbReference type="Pfam" id="PF04015"/>
    </source>
</evidence>
<comment type="caution">
    <text evidence="2">The sequence shown here is derived from an EMBL/GenBank/DDBJ whole genome shotgun (WGS) entry which is preliminary data.</text>
</comment>
<gene>
    <name evidence="2" type="ORF">S12H4_32056</name>
</gene>
<organism evidence="2">
    <name type="scientific">marine sediment metagenome</name>
    <dbReference type="NCBI Taxonomy" id="412755"/>
    <lineage>
        <taxon>unclassified sequences</taxon>
        <taxon>metagenomes</taxon>
        <taxon>ecological metagenomes</taxon>
    </lineage>
</organism>